<evidence type="ECO:0000313" key="2">
    <source>
        <dbReference type="Proteomes" id="UP001148629"/>
    </source>
</evidence>
<proteinExistence type="predicted"/>
<dbReference type="Proteomes" id="UP001148629">
    <property type="component" value="Unassembled WGS sequence"/>
</dbReference>
<comment type="caution">
    <text evidence="1">The sequence shown here is derived from an EMBL/GenBank/DDBJ whole genome shotgun (WGS) entry which is preliminary data.</text>
</comment>
<protein>
    <submittedName>
        <fullName evidence="1">Uncharacterized protein</fullName>
    </submittedName>
</protein>
<sequence length="1769" mass="190670">MCGLKVDDDGNIYDEQGNVVGKLNKPQAESSGSSSETKDKESGKEGQTGSRIPKPAFVAPRPDELYLDVKSTFDGIQLIIKIPTVFNRDNSKDNRDRDGVVSEDSAQRYPIPAESEAMSDTKDPTSIPEGQVKDTTQETAPREQQNPGAFTFLQPSLALIVPIAVNLESVPRTGGVVNDAGDIVDDAGNTIGRIADTDNLKNLVGNTVNSAGDVVSSTGDILGKTLPIGQGKKEEPEEHDSHDEEHSEYTTEPADKKSGGLGLGGLKDTVGGVTGAVGNTVGGVTDTVGDTAGSVGDTGKSAVGGVTGSLGLGGKSAETPSTQAETPKQEITETPDVKTEDQKDTTIGLEDREAPVGDKEAADTQEKLKEIPPEEAKDVTEKAEGVTKEAQEQKPEDVTEKAEDVTSKVDEQEVPKPEDVKDKLDEQEVPTAEDTTSKLDEQEPKPLDETSKLDEQEVPKPDEQEVPKPDDEASKLDEQEIPEGEVPRSEAPPSELPKSEAPGEELPSGELPGDDEGESKAPGTEDLKSVAPGEEAGSKLGEEVEDKVAEGEEKLPEGEEKPLESEDKLAEGEKLPEGEELPEGEKLPEGEELAEGEKLAEGEEALEEGKEKAEEELEEPLDFTILKGTTVDKQGNLVNDKGHLIGKVTEGEIKQLIGLKCDDQGQIWDNYGKQLGKAEPLPEWERGEQKDYSILNGTTVDKEGQLVNNQGVPLGRVVEGEVRELIGKKCDDQGIIWGDFGKQLGKAEPIPEWEREEQKDYSVLKGTTVDKDGNLVNEKGHLFGRVIEGEVKQLIGMKCDDRGQIWSDGKVVGKAEPLPEWERGEQKDFSILKGCKVDEEGNLLNDKGDTVGRIIEGEVKQLKGLRSDENGKIWSNGKVVGKAEPLPEWERIEKKDYSILDGTKVNKTGKLVDTNGTVLGKVVEGQLKELIGKRCDKNGDIWNDAGEVIGRGEPVSIAEREDKAFAPFENFPGATVEADGRVLFEGRQVGEVIEGDPKHLKGSEVDEDGDILDRRGNVVGKAKAWEEPEPEEEAVVDKSSLAGKRVNKAGNVVSRDGEIYGRVVEGIIGNLVGRMCDKEGNIRSESGDIIGKAELVTEGEREGIKEGPFAELQGCTVAKDGKIVTPAGDVVGRLTSGDPKILFGRGVDDDGEILDKNGNVIGKAERWEEEVVEKKKNPLAGRRVNREGNVNDEDGNIIGKLTSGDLLACSGKEIDNDGDVINEKGQTVGHVTLLEDIPPEEEPEPEPEETPEEKLRREQAEAEEAKAKEEAEKDKKLASQLAYQLGQTLDKIRPICKMIDDKINACEAQPKEERDEEELVRQVKPLIEEGGKILTETNGIIRGLDPDGRIQRNAKQKTAGGEATPEEAHLAELLKELTGSVQTTIDNAKRKLEGMPHAKEKLNPLWALLAEPLFQIVAAVGLLLSGVLGLVGKLVGPILGPLLNGLGLGGLLDGLLGGLGLNKVLGSLGLGNVVGTLTGKKKLFLCSPPAFINKHHAQLASGVASLSDANMRLFLIRHGETVDNVANLFAGSRDSALTAHGVLQARRLAAHFAERVAIKHLFSSNLGRAVHTAEAVLDAQKCAKELKLVQLPELREKDFGSGEGVKFGSGVEHEGAETGEVMRKRIDRFLDEHLVPMFHEDNIVCVVSHGIILGVLFKALCARASSTTVAPNAQPESLSASLVRPTWSNTGYLEAVITTLPENQKPGPDLRRLQMRIDKINNVDHLKGLKKTRGGIGSSKFDAKQKTMDSFFKPTARKRKAEDEAIVSR</sequence>
<organism evidence="1 2">
    <name type="scientific">Fusarium decemcellulare</name>
    <dbReference type="NCBI Taxonomy" id="57161"/>
    <lineage>
        <taxon>Eukaryota</taxon>
        <taxon>Fungi</taxon>
        <taxon>Dikarya</taxon>
        <taxon>Ascomycota</taxon>
        <taxon>Pezizomycotina</taxon>
        <taxon>Sordariomycetes</taxon>
        <taxon>Hypocreomycetidae</taxon>
        <taxon>Hypocreales</taxon>
        <taxon>Nectriaceae</taxon>
        <taxon>Fusarium</taxon>
        <taxon>Fusarium decemcellulare species complex</taxon>
    </lineage>
</organism>
<accession>A0ACC1S2V3</accession>
<dbReference type="EMBL" id="JANRMS010001133">
    <property type="protein sequence ID" value="KAJ3530769.1"/>
    <property type="molecule type" value="Genomic_DNA"/>
</dbReference>
<evidence type="ECO:0000313" key="1">
    <source>
        <dbReference type="EMBL" id="KAJ3530769.1"/>
    </source>
</evidence>
<reference evidence="1" key="1">
    <citation type="submission" date="2022-08" db="EMBL/GenBank/DDBJ databases">
        <title>Genome Sequence of Fusarium decemcellulare.</title>
        <authorList>
            <person name="Buettner E."/>
        </authorList>
    </citation>
    <scope>NUCLEOTIDE SEQUENCE</scope>
    <source>
        <strain evidence="1">Babe19</strain>
    </source>
</reference>
<name>A0ACC1S2V3_9HYPO</name>
<keyword evidence="2" id="KW-1185">Reference proteome</keyword>
<gene>
    <name evidence="1" type="ORF">NM208_g9179</name>
</gene>